<evidence type="ECO:0000256" key="1">
    <source>
        <dbReference type="SAM" id="SignalP"/>
    </source>
</evidence>
<reference evidence="3 4" key="1">
    <citation type="submission" date="2019-12" db="EMBL/GenBank/DDBJ databases">
        <title>Genomic-based taxomic classification of the family Erythrobacteraceae.</title>
        <authorList>
            <person name="Xu L."/>
        </authorList>
    </citation>
    <scope>NUCLEOTIDE SEQUENCE [LARGE SCALE GENOMIC DNA]</scope>
    <source>
        <strain evidence="3 4">JCM 16677</strain>
    </source>
</reference>
<feature type="signal peptide" evidence="1">
    <location>
        <begin position="1"/>
        <end position="22"/>
    </location>
</feature>
<keyword evidence="4" id="KW-1185">Reference proteome</keyword>
<dbReference type="Proteomes" id="UP000446786">
    <property type="component" value="Unassembled WGS sequence"/>
</dbReference>
<dbReference type="EMBL" id="WTYE01000001">
    <property type="protein sequence ID" value="MXP30850.1"/>
    <property type="molecule type" value="Genomic_DNA"/>
</dbReference>
<sequence>MMKALKTLWLLVVGAAALPAQAQFYGGGMDTYGLWEPQSCSLSSGSQAERDACYGEDEDETRDVPVWSPPAATVAIPPAIFGFETSNAIRQSVYDRILNAQLQAQIKRENNGQSIIQQWEAQLRPYGLKTNNLADAMTVWALNAHGIISGDFSPPDPQSVKPVKAQFAFGLTQSGKLASTSDADKQRMADQLWVYSYGYAQGVLARETQPQGYRAAREAAIKHAEQLGIDFSRVVLTGSEGFRVTATSAQDGTAAAAATSFDEVASSYGARRNKVLEQYLANMKRLGRDPDPAIVAIMTEQYDEPE</sequence>
<name>A0A845ATH4_9SPHN</name>
<dbReference type="InterPro" id="IPR046505">
    <property type="entry name" value="DUF6683"/>
</dbReference>
<gene>
    <name evidence="2" type="ORF">GRI94_03325</name>
    <name evidence="3" type="ORF">GRI94_17415</name>
</gene>
<comment type="caution">
    <text evidence="3">The sequence shown here is derived from an EMBL/GenBank/DDBJ whole genome shotgun (WGS) entry which is preliminary data.</text>
</comment>
<dbReference type="AlphaFoldDB" id="A0A845ATH4"/>
<proteinExistence type="predicted"/>
<dbReference type="Pfam" id="PF20388">
    <property type="entry name" value="DUF6683"/>
    <property type="match status" value="1"/>
</dbReference>
<evidence type="ECO:0000313" key="3">
    <source>
        <dbReference type="EMBL" id="MXP33610.1"/>
    </source>
</evidence>
<evidence type="ECO:0000313" key="2">
    <source>
        <dbReference type="EMBL" id="MXP30850.1"/>
    </source>
</evidence>
<accession>A0A845ATH4</accession>
<dbReference type="RefSeq" id="WP_344705326.1">
    <property type="nucleotide sequence ID" value="NZ_BAAAZF010000001.1"/>
</dbReference>
<keyword evidence="1" id="KW-0732">Signal</keyword>
<protein>
    <submittedName>
        <fullName evidence="3">Uncharacterized protein</fullName>
    </submittedName>
</protein>
<evidence type="ECO:0000313" key="4">
    <source>
        <dbReference type="Proteomes" id="UP000446786"/>
    </source>
</evidence>
<dbReference type="EMBL" id="WTYE01000001">
    <property type="protein sequence ID" value="MXP33610.1"/>
    <property type="molecule type" value="Genomic_DNA"/>
</dbReference>
<organism evidence="3 4">
    <name type="scientific">Parerythrobacter jejuensis</name>
    <dbReference type="NCBI Taxonomy" id="795812"/>
    <lineage>
        <taxon>Bacteria</taxon>
        <taxon>Pseudomonadati</taxon>
        <taxon>Pseudomonadota</taxon>
        <taxon>Alphaproteobacteria</taxon>
        <taxon>Sphingomonadales</taxon>
        <taxon>Erythrobacteraceae</taxon>
        <taxon>Parerythrobacter</taxon>
    </lineage>
</organism>
<feature type="chain" id="PRO_5044663605" evidence="1">
    <location>
        <begin position="23"/>
        <end position="306"/>
    </location>
</feature>